<feature type="chain" id="PRO_5039341437" evidence="3">
    <location>
        <begin position="28"/>
        <end position="533"/>
    </location>
</feature>
<feature type="region of interest" description="Disordered" evidence="2">
    <location>
        <begin position="387"/>
        <end position="406"/>
    </location>
</feature>
<dbReference type="AlphaFoldDB" id="A0A4P7SFE3"/>
<feature type="signal peptide" evidence="3">
    <location>
        <begin position="1"/>
        <end position="27"/>
    </location>
</feature>
<dbReference type="SMART" id="SM00458">
    <property type="entry name" value="RICIN"/>
    <property type="match status" value="1"/>
</dbReference>
<dbReference type="SUPFAM" id="SSF50370">
    <property type="entry name" value="Ricin B-like lectins"/>
    <property type="match status" value="1"/>
</dbReference>
<sequence>MRQQRRWLTALAVGALAVMGAAAPAAAVGPDRLPITVANQSGRAEQVYVHVLGTNLATGRLGWVDAGGTFRQWPAGSNPPSPAPDSAIAGPSNGGAVTVQVPRGFSGRIYFSFGQRLPFSLTPDGLVQPAPWAGGDPTRDILFDWSELTYNDDGLWLNSSQVDMFAVPHSVSVTGASGQTRTTGRLVANGRQQIIDALRADPAWARSVVTRADGTVLRVLAPGKAASAGLLSATYLDGYIASAWNAYTSRTLTVQPFGDRPEVRYTGRTSGTTMRFTDTSGREVAAFQRPSSSDVWGCDGALHAPNDQVVGPIARTLCAALFRGTLGTSTTEPVLDAAQFYRSTPPNVYGRVVHEAMVDKRAYAFAFDDVGAFESLVHDRDPRSARVDLTPFTGGTTTDPGTPTTPTGQALVSRWNGKCLDVPGGTFTAGSRVQMWECNGTAAQRWRAVGGALRVGPDQCLDAAWGGTTNGTPVQIATCSGNAAQQWLLTAAGDLRNPQSNRCLDIADWNGADGARLHLWDCAGTANQRWTRA</sequence>
<gene>
    <name evidence="5" type="ORF">E5225_00255</name>
</gene>
<reference evidence="5 6" key="1">
    <citation type="submission" date="2019-04" db="EMBL/GenBank/DDBJ databases">
        <title>Isolation and identification of Cellulomonas shaoxiangyii sp. Nov. isolated from feces of the Tibetan antelopes (Pantholops hodgsonii) in the Qinghai-Tibet plateau of China.</title>
        <authorList>
            <person name="Tian Z."/>
        </authorList>
    </citation>
    <scope>NUCLEOTIDE SEQUENCE [LARGE SCALE GENOMIC DNA]</scope>
    <source>
        <strain evidence="5 6">Z28</strain>
    </source>
</reference>
<dbReference type="EMBL" id="CP039291">
    <property type="protein sequence ID" value="QCB92217.1"/>
    <property type="molecule type" value="Genomic_DNA"/>
</dbReference>
<evidence type="ECO:0000313" key="5">
    <source>
        <dbReference type="EMBL" id="QCB92217.1"/>
    </source>
</evidence>
<dbReference type="GO" id="GO:0030246">
    <property type="term" value="F:carbohydrate binding"/>
    <property type="evidence" value="ECO:0007669"/>
    <property type="project" value="UniProtKB-UniRule"/>
</dbReference>
<dbReference type="OrthoDB" id="9809583at2"/>
<dbReference type="InterPro" id="IPR032477">
    <property type="entry name" value="Glyco_hydro_64"/>
</dbReference>
<dbReference type="PROSITE" id="PS50231">
    <property type="entry name" value="RICIN_B_LECTIN"/>
    <property type="match status" value="1"/>
</dbReference>
<feature type="domain" description="GH64" evidence="4">
    <location>
        <begin position="30"/>
        <end position="391"/>
    </location>
</feature>
<evidence type="ECO:0000313" key="6">
    <source>
        <dbReference type="Proteomes" id="UP000296469"/>
    </source>
</evidence>
<dbReference type="InterPro" id="IPR037176">
    <property type="entry name" value="Osmotin/thaumatin-like_sf"/>
</dbReference>
<dbReference type="Gene3D" id="3.30.920.50">
    <property type="entry name" value="Beta-1,3-glucanase, C-terminal domain"/>
    <property type="match status" value="1"/>
</dbReference>
<dbReference type="PROSITE" id="PS52006">
    <property type="entry name" value="GH64"/>
    <property type="match status" value="1"/>
</dbReference>
<dbReference type="InterPro" id="IPR035992">
    <property type="entry name" value="Ricin_B-like_lectins"/>
</dbReference>
<dbReference type="InterPro" id="IPR037398">
    <property type="entry name" value="Glyco_hydro_64_fam"/>
</dbReference>
<dbReference type="Pfam" id="PF16483">
    <property type="entry name" value="Glyco_hydro_64"/>
    <property type="match status" value="1"/>
</dbReference>
<dbReference type="Proteomes" id="UP000296469">
    <property type="component" value="Chromosome"/>
</dbReference>
<feature type="compositionally biased region" description="Low complexity" evidence="2">
    <location>
        <begin position="390"/>
        <end position="406"/>
    </location>
</feature>
<evidence type="ECO:0000259" key="4">
    <source>
        <dbReference type="PROSITE" id="PS52006"/>
    </source>
</evidence>
<accession>A0A4P7SFE3</accession>
<keyword evidence="1" id="KW-0378">Hydrolase</keyword>
<dbReference type="Pfam" id="PF00652">
    <property type="entry name" value="Ricin_B_lectin"/>
    <property type="match status" value="1"/>
</dbReference>
<organism evidence="5 6">
    <name type="scientific">Cellulomonas shaoxiangyii</name>
    <dbReference type="NCBI Taxonomy" id="2566013"/>
    <lineage>
        <taxon>Bacteria</taxon>
        <taxon>Bacillati</taxon>
        <taxon>Actinomycetota</taxon>
        <taxon>Actinomycetes</taxon>
        <taxon>Micrococcales</taxon>
        <taxon>Cellulomonadaceae</taxon>
        <taxon>Cellulomonas</taxon>
    </lineage>
</organism>
<dbReference type="Gene3D" id="2.60.110.10">
    <property type="entry name" value="Thaumatin"/>
    <property type="match status" value="1"/>
</dbReference>
<feature type="active site" description="Proton acceptor" evidence="1">
    <location>
        <position position="163"/>
    </location>
</feature>
<dbReference type="KEGG" id="celz:E5225_00255"/>
<keyword evidence="1" id="KW-0326">Glycosidase</keyword>
<evidence type="ECO:0000256" key="1">
    <source>
        <dbReference type="PROSITE-ProRule" id="PRU01350"/>
    </source>
</evidence>
<evidence type="ECO:0000256" key="2">
    <source>
        <dbReference type="SAM" id="MobiDB-lite"/>
    </source>
</evidence>
<dbReference type="InterPro" id="IPR042517">
    <property type="entry name" value="Glyco_hydro_64_N_2"/>
</dbReference>
<feature type="active site" description="Proton donor" evidence="1">
    <location>
        <position position="147"/>
    </location>
</feature>
<dbReference type="CDD" id="cd09216">
    <property type="entry name" value="GH64-LPHase-like"/>
    <property type="match status" value="1"/>
</dbReference>
<dbReference type="PANTHER" id="PTHR38165">
    <property type="match status" value="1"/>
</dbReference>
<keyword evidence="6" id="KW-1185">Reference proteome</keyword>
<dbReference type="InterPro" id="IPR000772">
    <property type="entry name" value="Ricin_B_lectin"/>
</dbReference>
<comment type="similarity">
    <text evidence="1">Belongs to the glycosyl hydrolase 64 family.</text>
</comment>
<protein>
    <submittedName>
        <fullName evidence="5">Glucan endo-1,3-beta-D-glucosidase</fullName>
    </submittedName>
</protein>
<dbReference type="PANTHER" id="PTHR38165:SF1">
    <property type="entry name" value="GLUCANASE B"/>
    <property type="match status" value="1"/>
</dbReference>
<keyword evidence="3" id="KW-0732">Signal</keyword>
<proteinExistence type="inferred from homology"/>
<evidence type="ECO:0000256" key="3">
    <source>
        <dbReference type="SAM" id="SignalP"/>
    </source>
</evidence>
<dbReference type="GO" id="GO:0016798">
    <property type="term" value="F:hydrolase activity, acting on glycosyl bonds"/>
    <property type="evidence" value="ECO:0007669"/>
    <property type="project" value="UniProtKB-KW"/>
</dbReference>
<name>A0A4P7SFE3_9CELL</name>
<dbReference type="Gene3D" id="2.80.10.50">
    <property type="match status" value="1"/>
</dbReference>